<keyword evidence="3" id="KW-1185">Reference proteome</keyword>
<proteinExistence type="predicted"/>
<protein>
    <submittedName>
        <fullName evidence="2">Uncharacterized protein</fullName>
    </submittedName>
</protein>
<evidence type="ECO:0000256" key="1">
    <source>
        <dbReference type="SAM" id="SignalP"/>
    </source>
</evidence>
<reference evidence="3" key="1">
    <citation type="submission" date="2016-06" db="EMBL/GenBank/DDBJ databases">
        <authorList>
            <person name="Varghese N."/>
            <person name="Submissions Spin"/>
        </authorList>
    </citation>
    <scope>NUCLEOTIDE SEQUENCE [LARGE SCALE GENOMIC DNA]</scope>
    <source>
        <strain evidence="3">DSM 43168</strain>
    </source>
</reference>
<evidence type="ECO:0000313" key="3">
    <source>
        <dbReference type="Proteomes" id="UP000183585"/>
    </source>
</evidence>
<gene>
    <name evidence="2" type="ORF">GA0070563_1277</name>
</gene>
<evidence type="ECO:0000313" key="2">
    <source>
        <dbReference type="EMBL" id="SCF50162.1"/>
    </source>
</evidence>
<feature type="signal peptide" evidence="1">
    <location>
        <begin position="1"/>
        <end position="33"/>
    </location>
</feature>
<organism evidence="2 3">
    <name type="scientific">Micromonospora carbonacea</name>
    <dbReference type="NCBI Taxonomy" id="47853"/>
    <lineage>
        <taxon>Bacteria</taxon>
        <taxon>Bacillati</taxon>
        <taxon>Actinomycetota</taxon>
        <taxon>Actinomycetes</taxon>
        <taxon>Micromonosporales</taxon>
        <taxon>Micromonosporaceae</taxon>
        <taxon>Micromonospora</taxon>
    </lineage>
</organism>
<name>A0A1C5AY78_9ACTN</name>
<accession>A0A1C5AY78</accession>
<dbReference type="Proteomes" id="UP000183585">
    <property type="component" value="Unassembled WGS sequence"/>
</dbReference>
<sequence length="124" mass="13244">MTERNAVLRRILTVLALAAVSLIIAPSSIPAHANPVSEKIALNGNSAPGASGLDGTWSCYVPSGYTWDQVEPTGTCGSLSYRYRLRTPVSGLWACAIPFGWTYDSVRSTSVCGSTSPYQYRLLG</sequence>
<feature type="chain" id="PRO_5008711616" evidence="1">
    <location>
        <begin position="34"/>
        <end position="124"/>
    </location>
</feature>
<keyword evidence="1" id="KW-0732">Signal</keyword>
<dbReference type="EMBL" id="FMCT01000027">
    <property type="protein sequence ID" value="SCF50162.1"/>
    <property type="molecule type" value="Genomic_DNA"/>
</dbReference>
<dbReference type="AlphaFoldDB" id="A0A1C5AY78"/>